<comment type="catalytic activity">
    <reaction evidence="2">
        <text>2 GTP = 3',3'-c-di-GMP + 2 diphosphate</text>
        <dbReference type="Rhea" id="RHEA:24898"/>
        <dbReference type="ChEBI" id="CHEBI:33019"/>
        <dbReference type="ChEBI" id="CHEBI:37565"/>
        <dbReference type="ChEBI" id="CHEBI:58805"/>
        <dbReference type="EC" id="2.7.7.65"/>
    </reaction>
</comment>
<keyword evidence="4" id="KW-0812">Transmembrane</keyword>
<dbReference type="PANTHER" id="PTHR45138:SF9">
    <property type="entry name" value="DIGUANYLATE CYCLASE DGCM-RELATED"/>
    <property type="match status" value="1"/>
</dbReference>
<proteinExistence type="predicted"/>
<feature type="transmembrane region" description="Helical" evidence="4">
    <location>
        <begin position="152"/>
        <end position="171"/>
    </location>
</feature>
<evidence type="ECO:0000256" key="4">
    <source>
        <dbReference type="SAM" id="Phobius"/>
    </source>
</evidence>
<feature type="transmembrane region" description="Helical" evidence="4">
    <location>
        <begin position="202"/>
        <end position="223"/>
    </location>
</feature>
<dbReference type="PROSITE" id="PS50887">
    <property type="entry name" value="GGDEF"/>
    <property type="match status" value="1"/>
</dbReference>
<dbReference type="InterPro" id="IPR043128">
    <property type="entry name" value="Rev_trsase/Diguanyl_cyclase"/>
</dbReference>
<evidence type="ECO:0000313" key="6">
    <source>
        <dbReference type="EMBL" id="MFD0725016.1"/>
    </source>
</evidence>
<feature type="compositionally biased region" description="Low complexity" evidence="3">
    <location>
        <begin position="14"/>
        <end position="28"/>
    </location>
</feature>
<name>A0ABW2YBK5_9GAMM</name>
<keyword evidence="7" id="KW-1185">Reference proteome</keyword>
<dbReference type="RefSeq" id="WP_386822641.1">
    <property type="nucleotide sequence ID" value="NZ_JBHTIF010000001.1"/>
</dbReference>
<dbReference type="Gene3D" id="3.30.70.270">
    <property type="match status" value="1"/>
</dbReference>
<dbReference type="SUPFAM" id="SSF55073">
    <property type="entry name" value="Nucleotide cyclase"/>
    <property type="match status" value="1"/>
</dbReference>
<dbReference type="InterPro" id="IPR029787">
    <property type="entry name" value="Nucleotide_cyclase"/>
</dbReference>
<dbReference type="CDD" id="cd01949">
    <property type="entry name" value="GGDEF"/>
    <property type="match status" value="1"/>
</dbReference>
<feature type="domain" description="GGDEF" evidence="5">
    <location>
        <begin position="278"/>
        <end position="409"/>
    </location>
</feature>
<evidence type="ECO:0000256" key="2">
    <source>
        <dbReference type="ARBA" id="ARBA00034247"/>
    </source>
</evidence>
<evidence type="ECO:0000256" key="1">
    <source>
        <dbReference type="ARBA" id="ARBA00012528"/>
    </source>
</evidence>
<accession>A0ABW2YBK5</accession>
<dbReference type="SMART" id="SM00267">
    <property type="entry name" value="GGDEF"/>
    <property type="match status" value="1"/>
</dbReference>
<sequence length="410" mass="43573">MPSSLANEPSPVEPRAAPPAAQGAPVDGGPVGEAPACGPPPSRLDVEREVGIDKIRVLHREASHSFAGSLVAGVLWVSAVWSSASHAWLVAWLATFALVMLVRLSLVLHYRGRRSDAAAMASWFRGYAITVLASSLMWGLGAPLLVLNAPLLQVLVTFSFLIGLAGASLVAYGLFPRFTLLVIGLLLLPIEVVLFFSDDSVARWAAVAGVLFAVSTTRSVFAYGARMDESVRQTHRLREANRIAQWHAETDVLTGLNNRRAFTAAARALMQLAAREDSRVAILVIDLDHFKDINDGHGHSVGDAMLAHVADLMRAALRRSDICGRLGGDEFAVLLPNATSEAAHAVAEKIRALAMQTTVPLDGLEVSVCLSIGIACGTGEGFDALLARADHAMYEAKRMGPNRIVAAAAT</sequence>
<feature type="transmembrane region" description="Helical" evidence="4">
    <location>
        <begin position="178"/>
        <end position="196"/>
    </location>
</feature>
<dbReference type="NCBIfam" id="TIGR00254">
    <property type="entry name" value="GGDEF"/>
    <property type="match status" value="1"/>
</dbReference>
<evidence type="ECO:0000313" key="7">
    <source>
        <dbReference type="Proteomes" id="UP001597110"/>
    </source>
</evidence>
<dbReference type="PANTHER" id="PTHR45138">
    <property type="entry name" value="REGULATORY COMPONENTS OF SENSORY TRANSDUCTION SYSTEM"/>
    <property type="match status" value="1"/>
</dbReference>
<evidence type="ECO:0000259" key="5">
    <source>
        <dbReference type="PROSITE" id="PS50887"/>
    </source>
</evidence>
<dbReference type="Proteomes" id="UP001597110">
    <property type="component" value="Unassembled WGS sequence"/>
</dbReference>
<protein>
    <recommendedName>
        <fullName evidence="1">diguanylate cyclase</fullName>
        <ecNumber evidence="1">2.7.7.65</ecNumber>
    </recommendedName>
</protein>
<keyword evidence="4" id="KW-1133">Transmembrane helix</keyword>
<dbReference type="Pfam" id="PF00990">
    <property type="entry name" value="GGDEF"/>
    <property type="match status" value="1"/>
</dbReference>
<feature type="region of interest" description="Disordered" evidence="3">
    <location>
        <begin position="1"/>
        <end position="45"/>
    </location>
</feature>
<dbReference type="InterPro" id="IPR000160">
    <property type="entry name" value="GGDEF_dom"/>
</dbReference>
<dbReference type="EC" id="2.7.7.65" evidence="1"/>
<keyword evidence="4" id="KW-0472">Membrane</keyword>
<feature type="transmembrane region" description="Helical" evidence="4">
    <location>
        <begin position="127"/>
        <end position="146"/>
    </location>
</feature>
<reference evidence="7" key="1">
    <citation type="journal article" date="2019" name="Int. J. Syst. Evol. Microbiol.">
        <title>The Global Catalogue of Microorganisms (GCM) 10K type strain sequencing project: providing services to taxonomists for standard genome sequencing and annotation.</title>
        <authorList>
            <consortium name="The Broad Institute Genomics Platform"/>
            <consortium name="The Broad Institute Genome Sequencing Center for Infectious Disease"/>
            <person name="Wu L."/>
            <person name="Ma J."/>
        </authorList>
    </citation>
    <scope>NUCLEOTIDE SEQUENCE [LARGE SCALE GENOMIC DNA]</scope>
    <source>
        <strain evidence="7">CCUG 55585</strain>
    </source>
</reference>
<dbReference type="InterPro" id="IPR050469">
    <property type="entry name" value="Diguanylate_Cyclase"/>
</dbReference>
<feature type="transmembrane region" description="Helical" evidence="4">
    <location>
        <begin position="62"/>
        <end position="81"/>
    </location>
</feature>
<dbReference type="EMBL" id="JBHTIF010000001">
    <property type="protein sequence ID" value="MFD0725016.1"/>
    <property type="molecule type" value="Genomic_DNA"/>
</dbReference>
<gene>
    <name evidence="6" type="ORF">ACFQ0E_05315</name>
</gene>
<feature type="transmembrane region" description="Helical" evidence="4">
    <location>
        <begin position="87"/>
        <end position="106"/>
    </location>
</feature>
<organism evidence="6 7">
    <name type="scientific">Lysobacter brunescens</name>
    <dbReference type="NCBI Taxonomy" id="262323"/>
    <lineage>
        <taxon>Bacteria</taxon>
        <taxon>Pseudomonadati</taxon>
        <taxon>Pseudomonadota</taxon>
        <taxon>Gammaproteobacteria</taxon>
        <taxon>Lysobacterales</taxon>
        <taxon>Lysobacteraceae</taxon>
        <taxon>Lysobacter</taxon>
    </lineage>
</organism>
<comment type="caution">
    <text evidence="6">The sequence shown here is derived from an EMBL/GenBank/DDBJ whole genome shotgun (WGS) entry which is preliminary data.</text>
</comment>
<evidence type="ECO:0000256" key="3">
    <source>
        <dbReference type="SAM" id="MobiDB-lite"/>
    </source>
</evidence>